<dbReference type="Gene3D" id="1.10.287.570">
    <property type="entry name" value="Helical hairpin bin"/>
    <property type="match status" value="1"/>
</dbReference>
<reference evidence="7 8" key="2">
    <citation type="submission" date="2018-11" db="EMBL/GenBank/DDBJ databases">
        <authorList>
            <consortium name="Pathogen Informatics"/>
        </authorList>
    </citation>
    <scope>NUCLEOTIDE SEQUENCE [LARGE SCALE GENOMIC DNA]</scope>
</reference>
<keyword evidence="3 5" id="KW-1133">Transmembrane helix</keyword>
<evidence type="ECO:0000313" key="9">
    <source>
        <dbReference type="WBParaSite" id="SBAD_0001294901-mRNA-1"/>
    </source>
</evidence>
<evidence type="ECO:0000259" key="6">
    <source>
        <dbReference type="Pfam" id="PF00955"/>
    </source>
</evidence>
<dbReference type="PANTHER" id="PTHR11453:SF36">
    <property type="entry name" value="ANION EXCHANGE PROTEIN"/>
    <property type="match status" value="1"/>
</dbReference>
<dbReference type="GO" id="GO:0005452">
    <property type="term" value="F:solute:inorganic anion antiporter activity"/>
    <property type="evidence" value="ECO:0007669"/>
    <property type="project" value="InterPro"/>
</dbReference>
<dbReference type="Pfam" id="PF00955">
    <property type="entry name" value="HCO3_cotransp"/>
    <property type="match status" value="1"/>
</dbReference>
<evidence type="ECO:0000256" key="1">
    <source>
        <dbReference type="ARBA" id="ARBA00004141"/>
    </source>
</evidence>
<name>A0A183J9J2_9BILA</name>
<keyword evidence="8" id="KW-1185">Reference proteome</keyword>
<protein>
    <submittedName>
        <fullName evidence="9">HCO3_cotransp domain-containing protein</fullName>
    </submittedName>
</protein>
<dbReference type="EMBL" id="UZAM01018079">
    <property type="protein sequence ID" value="VDP49439.1"/>
    <property type="molecule type" value="Genomic_DNA"/>
</dbReference>
<evidence type="ECO:0000256" key="5">
    <source>
        <dbReference type="SAM" id="Phobius"/>
    </source>
</evidence>
<dbReference type="GO" id="GO:0005886">
    <property type="term" value="C:plasma membrane"/>
    <property type="evidence" value="ECO:0007669"/>
    <property type="project" value="TreeGrafter"/>
</dbReference>
<dbReference type="GO" id="GO:0008510">
    <property type="term" value="F:sodium:bicarbonate symporter activity"/>
    <property type="evidence" value="ECO:0007669"/>
    <property type="project" value="TreeGrafter"/>
</dbReference>
<comment type="subcellular location">
    <subcellularLocation>
        <location evidence="1">Membrane</location>
        <topology evidence="1">Multi-pass membrane protein</topology>
    </subcellularLocation>
</comment>
<dbReference type="InterPro" id="IPR003020">
    <property type="entry name" value="HCO3_transpt_euk"/>
</dbReference>
<dbReference type="GO" id="GO:0051453">
    <property type="term" value="P:regulation of intracellular pH"/>
    <property type="evidence" value="ECO:0007669"/>
    <property type="project" value="TreeGrafter"/>
</dbReference>
<feature type="transmembrane region" description="Helical" evidence="5">
    <location>
        <begin position="81"/>
        <end position="98"/>
    </location>
</feature>
<evidence type="ECO:0000256" key="3">
    <source>
        <dbReference type="ARBA" id="ARBA00022989"/>
    </source>
</evidence>
<dbReference type="WBParaSite" id="SBAD_0001294901-mRNA-1">
    <property type="protein sequence ID" value="SBAD_0001294901-mRNA-1"/>
    <property type="gene ID" value="SBAD_0001294901"/>
</dbReference>
<keyword evidence="2 5" id="KW-0812">Transmembrane</keyword>
<reference evidence="9" key="1">
    <citation type="submission" date="2016-06" db="UniProtKB">
        <authorList>
            <consortium name="WormBaseParasite"/>
        </authorList>
    </citation>
    <scope>IDENTIFICATION</scope>
</reference>
<dbReference type="InterPro" id="IPR011531">
    <property type="entry name" value="HCO3_transpt-like_TM_dom"/>
</dbReference>
<evidence type="ECO:0000313" key="7">
    <source>
        <dbReference type="EMBL" id="VDP49439.1"/>
    </source>
</evidence>
<feature type="transmembrane region" description="Helical" evidence="5">
    <location>
        <begin position="45"/>
        <end position="69"/>
    </location>
</feature>
<dbReference type="AlphaFoldDB" id="A0A183J9J2"/>
<evidence type="ECO:0000256" key="4">
    <source>
        <dbReference type="ARBA" id="ARBA00023136"/>
    </source>
</evidence>
<feature type="domain" description="Bicarbonate transporter-like transmembrane" evidence="6">
    <location>
        <begin position="17"/>
        <end position="195"/>
    </location>
</feature>
<evidence type="ECO:0000313" key="8">
    <source>
        <dbReference type="Proteomes" id="UP000270296"/>
    </source>
</evidence>
<feature type="transmembrane region" description="Helical" evidence="5">
    <location>
        <begin position="134"/>
        <end position="160"/>
    </location>
</feature>
<dbReference type="Proteomes" id="UP000270296">
    <property type="component" value="Unassembled WGS sequence"/>
</dbReference>
<dbReference type="PANTHER" id="PTHR11453">
    <property type="entry name" value="ANION EXCHANGE PROTEIN"/>
    <property type="match status" value="1"/>
</dbReference>
<evidence type="ECO:0000256" key="2">
    <source>
        <dbReference type="ARBA" id="ARBA00022692"/>
    </source>
</evidence>
<organism evidence="9">
    <name type="scientific">Soboliphyme baturini</name>
    <dbReference type="NCBI Taxonomy" id="241478"/>
    <lineage>
        <taxon>Eukaryota</taxon>
        <taxon>Metazoa</taxon>
        <taxon>Ecdysozoa</taxon>
        <taxon>Nematoda</taxon>
        <taxon>Enoplea</taxon>
        <taxon>Dorylaimia</taxon>
        <taxon>Dioctophymatida</taxon>
        <taxon>Dioctophymatoidea</taxon>
        <taxon>Soboliphymatidae</taxon>
        <taxon>Soboliphyme</taxon>
    </lineage>
</organism>
<sequence>MGSMDIAEEQKLRRTGRLFGGLREDLRIKASWYRSDFVDAFKGRISQIVAASIFLFFANVSKMVTFGGVMDHVLHKQMGTIENLLSGAFCGIVFALFAGQPLCILSATGPCLVFETIIFQLCESQGWEFLVVRFWVGLWTAVFVLLLVAMDASVMVAWITRFTEEAFATLISLIYVIKAVQELMMIAKEAPMMRNLNVSFKVKKVILIC</sequence>
<proteinExistence type="predicted"/>
<dbReference type="OrthoDB" id="1735926at2759"/>
<accession>A0A183J9J2</accession>
<gene>
    <name evidence="7" type="ORF">SBAD_LOCUS12540</name>
</gene>
<keyword evidence="4 5" id="KW-0472">Membrane</keyword>
<dbReference type="GO" id="GO:0006820">
    <property type="term" value="P:monoatomic anion transport"/>
    <property type="evidence" value="ECO:0007669"/>
    <property type="project" value="InterPro"/>
</dbReference>